<dbReference type="EC" id="4.2.1.80" evidence="1"/>
<keyword evidence="1" id="KW-0456">Lyase</keyword>
<proteinExistence type="predicted"/>
<accession>A0A160TQ31</accession>
<dbReference type="EMBL" id="CZQE01000338">
    <property type="protein sequence ID" value="CUS46104.1"/>
    <property type="molecule type" value="Genomic_DNA"/>
</dbReference>
<reference evidence="1" key="1">
    <citation type="submission" date="2015-10" db="EMBL/GenBank/DDBJ databases">
        <authorList>
            <person name="Gilbert D.G."/>
        </authorList>
    </citation>
    <scope>NUCLEOTIDE SEQUENCE</scope>
</reference>
<evidence type="ECO:0000313" key="1">
    <source>
        <dbReference type="EMBL" id="CUS46104.1"/>
    </source>
</evidence>
<dbReference type="PANTHER" id="PTHR30143:SF0">
    <property type="entry name" value="2-KETO-4-PENTENOATE HYDRATASE"/>
    <property type="match status" value="1"/>
</dbReference>
<dbReference type="GO" id="GO:0005737">
    <property type="term" value="C:cytoplasm"/>
    <property type="evidence" value="ECO:0007669"/>
    <property type="project" value="TreeGrafter"/>
</dbReference>
<organism evidence="1">
    <name type="scientific">hydrothermal vent metagenome</name>
    <dbReference type="NCBI Taxonomy" id="652676"/>
    <lineage>
        <taxon>unclassified sequences</taxon>
        <taxon>metagenomes</taxon>
        <taxon>ecological metagenomes</taxon>
    </lineage>
</organism>
<dbReference type="PANTHER" id="PTHR30143">
    <property type="entry name" value="ACID HYDRATASE"/>
    <property type="match status" value="1"/>
</dbReference>
<dbReference type="GO" id="GO:0008684">
    <property type="term" value="F:2-oxopent-4-enoate hydratase activity"/>
    <property type="evidence" value="ECO:0007669"/>
    <property type="project" value="UniProtKB-EC"/>
</dbReference>
<sequence length="280" mass="29021">MGKEGPDAESGMPAMRWRSIAERFVTARQDARALDAYPGAVPQSLDEAYAIQTQAIALHGGTVGGWKIGRINPPGDTHWQANRLAGPIFTDQIVEAPAGTLVGMPVITAGFAAAEAEFLVRIGAAAEPGKEEWSLAEVRALADRVAIGIEIASSPLPAINDLGAAVTASDFGNNYGLLVGPDLPDWAMTDLDMMPVTLSINGMPTGAGTTATMLDGPWGAVRFIAGHAARRGMPLMPGQWISTGAITGVHRVAAGDRIETIFGGTLPLGCTIVAAEKSGQ</sequence>
<dbReference type="SUPFAM" id="SSF56529">
    <property type="entry name" value="FAH"/>
    <property type="match status" value="1"/>
</dbReference>
<protein>
    <submittedName>
        <fullName evidence="1">2-keto-4-pentenoate hydratase</fullName>
        <ecNumber evidence="1">4.2.1.80</ecNumber>
    </submittedName>
</protein>
<dbReference type="AlphaFoldDB" id="A0A160TQ31"/>
<gene>
    <name evidence="1" type="ORF">MGWOODY_Smn509</name>
</gene>
<name>A0A160TQ31_9ZZZZ</name>
<dbReference type="Gene3D" id="3.90.850.10">
    <property type="entry name" value="Fumarylacetoacetase-like, C-terminal domain"/>
    <property type="match status" value="1"/>
</dbReference>
<dbReference type="InterPro" id="IPR050772">
    <property type="entry name" value="Hydratase-Decarb/MhpD_sf"/>
</dbReference>
<dbReference type="InterPro" id="IPR036663">
    <property type="entry name" value="Fumarylacetoacetase_C_sf"/>
</dbReference>